<gene>
    <name evidence="6" type="ORF">JI741_13380</name>
</gene>
<dbReference type="RefSeq" id="WP_202010223.1">
    <property type="nucleotide sequence ID" value="NZ_JAERRB010000004.1"/>
</dbReference>
<comment type="subcellular location">
    <subcellularLocation>
        <location evidence="1">Membrane</location>
        <topology evidence="1">Multi-pass membrane protein</topology>
    </subcellularLocation>
</comment>
<dbReference type="InterPro" id="IPR002797">
    <property type="entry name" value="Polysacc_synth"/>
</dbReference>
<keyword evidence="3 5" id="KW-1133">Transmembrane helix</keyword>
<dbReference type="InterPro" id="IPR052556">
    <property type="entry name" value="PolySynth_Transporter"/>
</dbReference>
<accession>A0ABS1KRW6</accession>
<feature type="transmembrane region" description="Helical" evidence="5">
    <location>
        <begin position="198"/>
        <end position="218"/>
    </location>
</feature>
<protein>
    <submittedName>
        <fullName evidence="6">Flippase</fullName>
    </submittedName>
</protein>
<feature type="transmembrane region" description="Helical" evidence="5">
    <location>
        <begin position="317"/>
        <end position="337"/>
    </location>
</feature>
<feature type="transmembrane region" description="Helical" evidence="5">
    <location>
        <begin position="349"/>
        <end position="367"/>
    </location>
</feature>
<sequence>MFAEKMLRLVAGLFIGGYVARYLGPSQYGLLNYVISLVTLFSVIGDLGMESILVRELIRHEEKRDRILGTAFTLKIVAALLIFVLLIVLAQVTTADAKTRTLIYIVAGGTLFESFRIIEYFFQSKVWSKYLVWSQISALAIISIYRITLVLTEASLEWFAWTYTLDFFIVAVGAIFFYFRNGFSPLAWKFDFTLAKDLLKNVWPLIFASMAVSVYMKIDQVMIKWILNDEANGYYGVAVRLSEMWNFIPVAICASLFPAIVSAKQTSEYLYLNRLQWLYDLMIVISVCIAVPMTFLSGIFVRIIFGESFAAAGDLTSIYIWSGVFVFLGVASSKWIVTENLQTFRMYSYIVAAIINVLLNFVLIDYLGLNGAAIATLIAYAYASYFSLLLKRKTRPVFVQLTNSLNLWKTPRRLIRGFSNLDKVN</sequence>
<feature type="transmembrane region" description="Helical" evidence="5">
    <location>
        <begin position="244"/>
        <end position="261"/>
    </location>
</feature>
<feature type="transmembrane region" description="Helical" evidence="5">
    <location>
        <begin position="67"/>
        <end position="89"/>
    </location>
</feature>
<feature type="transmembrane region" description="Helical" evidence="5">
    <location>
        <begin position="130"/>
        <end position="152"/>
    </location>
</feature>
<feature type="transmembrane region" description="Helical" evidence="5">
    <location>
        <begin position="281"/>
        <end position="305"/>
    </location>
</feature>
<name>A0ABS1KRW6_9BACT</name>
<dbReference type="EMBL" id="JAERRB010000004">
    <property type="protein sequence ID" value="MBL0742215.1"/>
    <property type="molecule type" value="Genomic_DNA"/>
</dbReference>
<dbReference type="PANTHER" id="PTHR43424:SF1">
    <property type="entry name" value="LOCUS PUTATIVE PROTEIN 1-RELATED"/>
    <property type="match status" value="1"/>
</dbReference>
<feature type="transmembrane region" description="Helical" evidence="5">
    <location>
        <begin position="373"/>
        <end position="390"/>
    </location>
</feature>
<feature type="transmembrane region" description="Helical" evidence="5">
    <location>
        <begin position="30"/>
        <end position="47"/>
    </location>
</feature>
<keyword evidence="4 5" id="KW-0472">Membrane</keyword>
<evidence type="ECO:0000313" key="6">
    <source>
        <dbReference type="EMBL" id="MBL0742215.1"/>
    </source>
</evidence>
<organism evidence="6 7">
    <name type="scientific">Chryseolinea lacunae</name>
    <dbReference type="NCBI Taxonomy" id="2801331"/>
    <lineage>
        <taxon>Bacteria</taxon>
        <taxon>Pseudomonadati</taxon>
        <taxon>Bacteroidota</taxon>
        <taxon>Cytophagia</taxon>
        <taxon>Cytophagales</taxon>
        <taxon>Fulvivirgaceae</taxon>
        <taxon>Chryseolinea</taxon>
    </lineage>
</organism>
<proteinExistence type="predicted"/>
<dbReference type="Pfam" id="PF01943">
    <property type="entry name" value="Polysacc_synt"/>
    <property type="match status" value="1"/>
</dbReference>
<evidence type="ECO:0000256" key="1">
    <source>
        <dbReference type="ARBA" id="ARBA00004141"/>
    </source>
</evidence>
<evidence type="ECO:0000256" key="2">
    <source>
        <dbReference type="ARBA" id="ARBA00022692"/>
    </source>
</evidence>
<dbReference type="PANTHER" id="PTHR43424">
    <property type="entry name" value="LOCUS PUTATIVE PROTEIN 1-RELATED"/>
    <property type="match status" value="1"/>
</dbReference>
<dbReference type="CDD" id="cd13128">
    <property type="entry name" value="MATE_Wzx_like"/>
    <property type="match status" value="1"/>
</dbReference>
<comment type="caution">
    <text evidence="6">The sequence shown here is derived from an EMBL/GenBank/DDBJ whole genome shotgun (WGS) entry which is preliminary data.</text>
</comment>
<reference evidence="6 7" key="1">
    <citation type="submission" date="2021-01" db="EMBL/GenBank/DDBJ databases">
        <title>Chryseolinea sp. Jin1 Genome sequencing and assembly.</title>
        <authorList>
            <person name="Kim I."/>
        </authorList>
    </citation>
    <scope>NUCLEOTIDE SEQUENCE [LARGE SCALE GENOMIC DNA]</scope>
    <source>
        <strain evidence="6 7">Jin1</strain>
    </source>
</reference>
<keyword evidence="7" id="KW-1185">Reference proteome</keyword>
<keyword evidence="2 5" id="KW-0812">Transmembrane</keyword>
<evidence type="ECO:0000256" key="3">
    <source>
        <dbReference type="ARBA" id="ARBA00022989"/>
    </source>
</evidence>
<dbReference type="Proteomes" id="UP000613030">
    <property type="component" value="Unassembled WGS sequence"/>
</dbReference>
<feature type="transmembrane region" description="Helical" evidence="5">
    <location>
        <begin position="7"/>
        <end position="24"/>
    </location>
</feature>
<evidence type="ECO:0000256" key="5">
    <source>
        <dbReference type="SAM" id="Phobius"/>
    </source>
</evidence>
<feature type="transmembrane region" description="Helical" evidence="5">
    <location>
        <begin position="101"/>
        <end position="118"/>
    </location>
</feature>
<evidence type="ECO:0000256" key="4">
    <source>
        <dbReference type="ARBA" id="ARBA00023136"/>
    </source>
</evidence>
<evidence type="ECO:0000313" key="7">
    <source>
        <dbReference type="Proteomes" id="UP000613030"/>
    </source>
</evidence>
<feature type="transmembrane region" description="Helical" evidence="5">
    <location>
        <begin position="158"/>
        <end position="178"/>
    </location>
</feature>